<dbReference type="InterPro" id="IPR003959">
    <property type="entry name" value="ATPase_AAA_core"/>
</dbReference>
<reference evidence="2 3" key="1">
    <citation type="submission" date="2019-08" db="EMBL/GenBank/DDBJ databases">
        <title>Lentzea from Indian Himalayas.</title>
        <authorList>
            <person name="Mandal S."/>
            <person name="Mallick Gupta A."/>
            <person name="Maiti P.K."/>
            <person name="Sarkar J."/>
            <person name="Mandal S."/>
        </authorList>
    </citation>
    <scope>NUCLEOTIDE SEQUENCE [LARGE SCALE GENOMIC DNA]</scope>
    <source>
        <strain evidence="2 3">PSKA42</strain>
    </source>
</reference>
<proteinExistence type="predicted"/>
<dbReference type="Proteomes" id="UP001515943">
    <property type="component" value="Unassembled WGS sequence"/>
</dbReference>
<comment type="caution">
    <text evidence="2">The sequence shown here is derived from an EMBL/GenBank/DDBJ whole genome shotgun (WGS) entry which is preliminary data.</text>
</comment>
<name>A0ABX1FKN5_9PSEU</name>
<feature type="domain" description="ATPase AAA-type core" evidence="1">
    <location>
        <begin position="37"/>
        <end position="140"/>
    </location>
</feature>
<protein>
    <submittedName>
        <fullName evidence="2">AAA family ATPase</fullName>
    </submittedName>
</protein>
<dbReference type="RefSeq" id="WP_167976167.1">
    <property type="nucleotide sequence ID" value="NZ_VSRL01000086.1"/>
</dbReference>
<gene>
    <name evidence="2" type="ORF">FXN61_22940</name>
</gene>
<evidence type="ECO:0000259" key="1">
    <source>
        <dbReference type="Pfam" id="PF13304"/>
    </source>
</evidence>
<evidence type="ECO:0000313" key="3">
    <source>
        <dbReference type="Proteomes" id="UP001515943"/>
    </source>
</evidence>
<dbReference type="SUPFAM" id="SSF52540">
    <property type="entry name" value="P-loop containing nucleoside triphosphate hydrolases"/>
    <property type="match status" value="1"/>
</dbReference>
<organism evidence="2 3">
    <name type="scientific">Lentzea indica</name>
    <dbReference type="NCBI Taxonomy" id="2604800"/>
    <lineage>
        <taxon>Bacteria</taxon>
        <taxon>Bacillati</taxon>
        <taxon>Actinomycetota</taxon>
        <taxon>Actinomycetes</taxon>
        <taxon>Pseudonocardiales</taxon>
        <taxon>Pseudonocardiaceae</taxon>
        <taxon>Lentzea</taxon>
    </lineage>
</organism>
<dbReference type="PANTHER" id="PTHR40396:SF1">
    <property type="entry name" value="ATPASE AAA-TYPE CORE DOMAIN-CONTAINING PROTEIN"/>
    <property type="match status" value="1"/>
</dbReference>
<accession>A0ABX1FKN5</accession>
<dbReference type="Pfam" id="PF13304">
    <property type="entry name" value="AAA_21"/>
    <property type="match status" value="2"/>
</dbReference>
<dbReference type="Gene3D" id="3.40.50.300">
    <property type="entry name" value="P-loop containing nucleotide triphosphate hydrolases"/>
    <property type="match status" value="2"/>
</dbReference>
<dbReference type="EMBL" id="VSRL01000086">
    <property type="protein sequence ID" value="NKE59507.1"/>
    <property type="molecule type" value="Genomic_DNA"/>
</dbReference>
<evidence type="ECO:0000313" key="2">
    <source>
        <dbReference type="EMBL" id="NKE59507.1"/>
    </source>
</evidence>
<feature type="domain" description="ATPase AAA-type core" evidence="1">
    <location>
        <begin position="275"/>
        <end position="404"/>
    </location>
</feature>
<dbReference type="PANTHER" id="PTHR40396">
    <property type="entry name" value="ATPASE-LIKE PROTEIN"/>
    <property type="match status" value="1"/>
</dbReference>
<keyword evidence="3" id="KW-1185">Reference proteome</keyword>
<sequence length="477" mass="52841">MVRVLRSFRLENHRSFRDEHELLLMPAYAKDREALPVAAIYGANASGKSNLLDGLKFMAEAVRDSFARWGPDAGVVGRCPFKLDAGKSTEPSVYVAELIQDGVRYTYGFEVDSTSVLGEWLYSYPEKRKRMLFERAGSDIKFGSTLDGSKAALAVLESMLRPNSLLLSLAAQLQVSWVLPVYRWFADSVRFRVPSEGRALEHEIADFLQVRPELKGELVELVRAADVGIDDIVVGGALEELFMKLEAGQSVRIGDITGKLADTGDTGRGVKMAHFKWPDGFAVIPYSELLGEAESSVFSRSNAMQFIGEQFDVVMPHKSSVRVVHRGGADPFRLDEESAGTRSWLSVLPAVLSVLRDGGCLVIDEIDASLHPLLTMRLIALFNNEGANTARGQLIFTTHDATLLHAPFDEEVLGRDEVWFVEKDKASGASTLYPLTDFKPRSEDNLERRYLAGRYGAVPELFEDRFTEVVRGGRGEA</sequence>
<dbReference type="InterPro" id="IPR027417">
    <property type="entry name" value="P-loop_NTPase"/>
</dbReference>